<protein>
    <recommendedName>
        <fullName evidence="12">AraC family transcriptional regulator</fullName>
    </recommendedName>
</protein>
<dbReference type="GO" id="GO:0003700">
    <property type="term" value="F:DNA-binding transcription factor activity"/>
    <property type="evidence" value="ECO:0007669"/>
    <property type="project" value="InterPro"/>
</dbReference>
<dbReference type="GO" id="GO:0030288">
    <property type="term" value="C:outer membrane-bounded periplasmic space"/>
    <property type="evidence" value="ECO:0007669"/>
    <property type="project" value="TreeGrafter"/>
</dbReference>
<feature type="domain" description="Fe/B12 periplasmic-binding" evidence="9">
    <location>
        <begin position="274"/>
        <end position="536"/>
    </location>
</feature>
<evidence type="ECO:0000313" key="10">
    <source>
        <dbReference type="EMBL" id="OBR65787.1"/>
    </source>
</evidence>
<dbReference type="PROSITE" id="PS00041">
    <property type="entry name" value="HTH_ARAC_FAMILY_1"/>
    <property type="match status" value="1"/>
</dbReference>
<keyword evidence="5" id="KW-0805">Transcription regulation</keyword>
<keyword evidence="3" id="KW-0813">Transport</keyword>
<evidence type="ECO:0000256" key="2">
    <source>
        <dbReference type="ARBA" id="ARBA00008814"/>
    </source>
</evidence>
<evidence type="ECO:0000256" key="5">
    <source>
        <dbReference type="ARBA" id="ARBA00023015"/>
    </source>
</evidence>
<dbReference type="InterPro" id="IPR018060">
    <property type="entry name" value="HTH_AraC"/>
</dbReference>
<feature type="domain" description="HTH araC/xylS-type" evidence="8">
    <location>
        <begin position="170"/>
        <end position="268"/>
    </location>
</feature>
<dbReference type="STRING" id="1844972.A7K91_17265"/>
<dbReference type="EMBL" id="LYPA01000052">
    <property type="protein sequence ID" value="OBR65787.1"/>
    <property type="molecule type" value="Genomic_DNA"/>
</dbReference>
<accession>A0A1A5YJK0</accession>
<keyword evidence="7" id="KW-0804">Transcription</keyword>
<dbReference type="Gene3D" id="3.40.50.1980">
    <property type="entry name" value="Nitrogenase molybdenum iron protein domain"/>
    <property type="match status" value="2"/>
</dbReference>
<dbReference type="SUPFAM" id="SSF46689">
    <property type="entry name" value="Homeodomain-like"/>
    <property type="match status" value="2"/>
</dbReference>
<dbReference type="GO" id="GO:1901678">
    <property type="term" value="P:iron coordination entity transport"/>
    <property type="evidence" value="ECO:0007669"/>
    <property type="project" value="UniProtKB-ARBA"/>
</dbReference>
<dbReference type="SMART" id="SM00342">
    <property type="entry name" value="HTH_ARAC"/>
    <property type="match status" value="1"/>
</dbReference>
<evidence type="ECO:0008006" key="12">
    <source>
        <dbReference type="Google" id="ProtNLM"/>
    </source>
</evidence>
<evidence type="ECO:0000259" key="8">
    <source>
        <dbReference type="PROSITE" id="PS01124"/>
    </source>
</evidence>
<dbReference type="Gene3D" id="1.10.10.60">
    <property type="entry name" value="Homeodomain-like"/>
    <property type="match status" value="2"/>
</dbReference>
<dbReference type="InterPro" id="IPR037923">
    <property type="entry name" value="HTH-like"/>
</dbReference>
<dbReference type="Pfam" id="PF01497">
    <property type="entry name" value="Peripla_BP_2"/>
    <property type="match status" value="1"/>
</dbReference>
<dbReference type="OrthoDB" id="2660924at2"/>
<dbReference type="PROSITE" id="PS01124">
    <property type="entry name" value="HTH_ARAC_FAMILY_2"/>
    <property type="match status" value="1"/>
</dbReference>
<gene>
    <name evidence="10" type="ORF">A7K91_17265</name>
</gene>
<evidence type="ECO:0000256" key="7">
    <source>
        <dbReference type="ARBA" id="ARBA00023163"/>
    </source>
</evidence>
<dbReference type="PANTHER" id="PTHR30532">
    <property type="entry name" value="IRON III DICITRATE-BINDING PERIPLASMIC PROTEIN"/>
    <property type="match status" value="1"/>
</dbReference>
<dbReference type="Pfam" id="PF12833">
    <property type="entry name" value="HTH_18"/>
    <property type="match status" value="1"/>
</dbReference>
<name>A0A1A5YJK0_9BACL</name>
<dbReference type="Pfam" id="PF02311">
    <property type="entry name" value="AraC_binding"/>
    <property type="match status" value="1"/>
</dbReference>
<evidence type="ECO:0000259" key="9">
    <source>
        <dbReference type="PROSITE" id="PS50983"/>
    </source>
</evidence>
<dbReference type="SUPFAM" id="SSF53807">
    <property type="entry name" value="Helical backbone' metal receptor"/>
    <property type="match status" value="1"/>
</dbReference>
<dbReference type="InterPro" id="IPR018062">
    <property type="entry name" value="HTH_AraC-typ_CS"/>
</dbReference>
<dbReference type="PANTHER" id="PTHR30532:SF26">
    <property type="entry name" value="IRON(3+)-HYDROXAMATE-BINDING PROTEIN FHUD"/>
    <property type="match status" value="1"/>
</dbReference>
<dbReference type="InterPro" id="IPR009057">
    <property type="entry name" value="Homeodomain-like_sf"/>
</dbReference>
<dbReference type="SUPFAM" id="SSF51215">
    <property type="entry name" value="Regulatory protein AraC"/>
    <property type="match status" value="1"/>
</dbReference>
<proteinExistence type="inferred from homology"/>
<organism evidence="10 11">
    <name type="scientific">Paenibacillus oryzae</name>
    <dbReference type="NCBI Taxonomy" id="1844972"/>
    <lineage>
        <taxon>Bacteria</taxon>
        <taxon>Bacillati</taxon>
        <taxon>Bacillota</taxon>
        <taxon>Bacilli</taxon>
        <taxon>Bacillales</taxon>
        <taxon>Paenibacillaceae</taxon>
        <taxon>Paenibacillus</taxon>
    </lineage>
</organism>
<dbReference type="GO" id="GO:0043565">
    <property type="term" value="F:sequence-specific DNA binding"/>
    <property type="evidence" value="ECO:0007669"/>
    <property type="project" value="InterPro"/>
</dbReference>
<dbReference type="InterPro" id="IPR002491">
    <property type="entry name" value="ABC_transptr_periplasmic_BD"/>
</dbReference>
<comment type="caution">
    <text evidence="10">The sequence shown here is derived from an EMBL/GenBank/DDBJ whole genome shotgun (WGS) entry which is preliminary data.</text>
</comment>
<evidence type="ECO:0000256" key="6">
    <source>
        <dbReference type="ARBA" id="ARBA00023125"/>
    </source>
</evidence>
<evidence type="ECO:0000256" key="4">
    <source>
        <dbReference type="ARBA" id="ARBA00022729"/>
    </source>
</evidence>
<dbReference type="InterPro" id="IPR003313">
    <property type="entry name" value="AraC-bd"/>
</dbReference>
<sequence>MAEMLKLSLDKWLYSLKDIQLVTCEPGSGEVQQFPTQHTLIAIMSGNGAGQLEGKYYRLRKGGCFLLPPSGVIKMNPDDKAGLSYCLLELDAAIVGSNNAADTSLPFPFYGKLDIEPFSRWKRMLEELLACDSASHELAAFERHILLQQLLFYLYQRNWLSKEAPYAELNRILDMLHSDPTQDYSVTQLALKANSGLRQFTSMFKEMTGLNPLDYIARLRINRAKRQLVSWNGTLNGIASSVGYQDVYYFSRRFKQIVGESPKQYASRKRDGMRIVALYYSGTVIAMGVTPVGANLTWWGGSAFLREREAQTVDLGVSPTLEQIAGLKPDLILLNDHNRHHYEQLQSIAPAVFIPYDGHRHLYEETRMLGRIVGNPQAAERFIVRYERKASAIRRKLKEAGVPTEQLTAVILRIQSNGSQFAVFGDNYGRGGWSIYRGLRFNPPLMVQRLIDNGDQIRQNLPISALNDYAWEADYIFVVNEGEGIRQIEGREGWRSLPAVAGNRVFELSHEQISYFDPISIEGQLDLLGELLQEAGVWNEIK</sequence>
<keyword evidence="4" id="KW-0732">Signal</keyword>
<keyword evidence="11" id="KW-1185">Reference proteome</keyword>
<evidence type="ECO:0000256" key="3">
    <source>
        <dbReference type="ARBA" id="ARBA00022448"/>
    </source>
</evidence>
<dbReference type="PROSITE" id="PS50983">
    <property type="entry name" value="FE_B12_PBP"/>
    <property type="match status" value="1"/>
</dbReference>
<keyword evidence="6" id="KW-0238">DNA-binding</keyword>
<comment type="subcellular location">
    <subcellularLocation>
        <location evidence="1">Cell envelope</location>
    </subcellularLocation>
</comment>
<evidence type="ECO:0000313" key="11">
    <source>
        <dbReference type="Proteomes" id="UP000092024"/>
    </source>
</evidence>
<dbReference type="AlphaFoldDB" id="A0A1A5YJK0"/>
<dbReference type="InterPro" id="IPR051313">
    <property type="entry name" value="Bact_iron-sidero_bind"/>
</dbReference>
<comment type="similarity">
    <text evidence="2">Belongs to the bacterial solute-binding protein 8 family.</text>
</comment>
<evidence type="ECO:0000256" key="1">
    <source>
        <dbReference type="ARBA" id="ARBA00004196"/>
    </source>
</evidence>
<dbReference type="Proteomes" id="UP000092024">
    <property type="component" value="Unassembled WGS sequence"/>
</dbReference>
<reference evidence="10 11" key="1">
    <citation type="submission" date="2016-05" db="EMBL/GenBank/DDBJ databases">
        <title>Paenibacillus oryzae. sp. nov., isolated from the rice root.</title>
        <authorList>
            <person name="Zhang J."/>
            <person name="Zhang X."/>
        </authorList>
    </citation>
    <scope>NUCLEOTIDE SEQUENCE [LARGE SCALE GENOMIC DNA]</scope>
    <source>
        <strain evidence="10 11">1DrF-4</strain>
    </source>
</reference>